<reference evidence="6" key="1">
    <citation type="journal article" date="2017" name="Nat. Ecol. Evol.">
        <title>Genome expansion and lineage-specific genetic innovations in the forest pathogenic fungi Armillaria.</title>
        <authorList>
            <person name="Sipos G."/>
            <person name="Prasanna A.N."/>
            <person name="Walter M.C."/>
            <person name="O'Connor E."/>
            <person name="Balint B."/>
            <person name="Krizsan K."/>
            <person name="Kiss B."/>
            <person name="Hess J."/>
            <person name="Varga T."/>
            <person name="Slot J."/>
            <person name="Riley R."/>
            <person name="Boka B."/>
            <person name="Rigling D."/>
            <person name="Barry K."/>
            <person name="Lee J."/>
            <person name="Mihaltcheva S."/>
            <person name="LaButti K."/>
            <person name="Lipzen A."/>
            <person name="Waldron R."/>
            <person name="Moloney N.M."/>
            <person name="Sperisen C."/>
            <person name="Kredics L."/>
            <person name="Vagvoelgyi C."/>
            <person name="Patrignani A."/>
            <person name="Fitzpatrick D."/>
            <person name="Nagy I."/>
            <person name="Doyle S."/>
            <person name="Anderson J.B."/>
            <person name="Grigoriev I.V."/>
            <person name="Gueldener U."/>
            <person name="Muensterkoetter M."/>
            <person name="Nagy L.G."/>
        </authorList>
    </citation>
    <scope>NUCLEOTIDE SEQUENCE [LARGE SCALE GENOMIC DNA]</scope>
    <source>
        <strain evidence="6">28-4</strain>
    </source>
</reference>
<protein>
    <recommendedName>
        <fullName evidence="4">CCHC-type domain-containing protein</fullName>
    </recommendedName>
</protein>
<keyword evidence="1" id="KW-0507">mRNA processing</keyword>
<organism evidence="5 6">
    <name type="scientific">Armillaria solidipes</name>
    <dbReference type="NCBI Taxonomy" id="1076256"/>
    <lineage>
        <taxon>Eukaryota</taxon>
        <taxon>Fungi</taxon>
        <taxon>Dikarya</taxon>
        <taxon>Basidiomycota</taxon>
        <taxon>Agaricomycotina</taxon>
        <taxon>Agaricomycetes</taxon>
        <taxon>Agaricomycetidae</taxon>
        <taxon>Agaricales</taxon>
        <taxon>Marasmiineae</taxon>
        <taxon>Physalacriaceae</taxon>
        <taxon>Armillaria</taxon>
    </lineage>
</organism>
<feature type="region of interest" description="Disordered" evidence="3">
    <location>
        <begin position="89"/>
        <end position="136"/>
    </location>
</feature>
<dbReference type="GO" id="GO:0008270">
    <property type="term" value="F:zinc ion binding"/>
    <property type="evidence" value="ECO:0007669"/>
    <property type="project" value="UniProtKB-KW"/>
</dbReference>
<dbReference type="SMART" id="SM00343">
    <property type="entry name" value="ZnF_C2HC"/>
    <property type="match status" value="1"/>
</dbReference>
<dbReference type="SUPFAM" id="SSF57756">
    <property type="entry name" value="Retrovirus zinc finger-like domains"/>
    <property type="match status" value="1"/>
</dbReference>
<dbReference type="Gene3D" id="4.10.60.10">
    <property type="entry name" value="Zinc finger, CCHC-type"/>
    <property type="match status" value="1"/>
</dbReference>
<feature type="region of interest" description="Disordered" evidence="3">
    <location>
        <begin position="390"/>
        <end position="409"/>
    </location>
</feature>
<dbReference type="InterPro" id="IPR001878">
    <property type="entry name" value="Znf_CCHC"/>
</dbReference>
<feature type="compositionally biased region" description="Pro residues" evidence="3">
    <location>
        <begin position="121"/>
        <end position="135"/>
    </location>
</feature>
<feature type="region of interest" description="Disordered" evidence="3">
    <location>
        <begin position="14"/>
        <end position="58"/>
    </location>
</feature>
<dbReference type="Pfam" id="PF00098">
    <property type="entry name" value="zf-CCHC"/>
    <property type="match status" value="1"/>
</dbReference>
<feature type="compositionally biased region" description="Polar residues" evidence="3">
    <location>
        <begin position="295"/>
        <end position="308"/>
    </location>
</feature>
<dbReference type="GO" id="GO:0006397">
    <property type="term" value="P:mRNA processing"/>
    <property type="evidence" value="ECO:0007669"/>
    <property type="project" value="UniProtKB-KW"/>
</dbReference>
<evidence type="ECO:0000256" key="3">
    <source>
        <dbReference type="SAM" id="MobiDB-lite"/>
    </source>
</evidence>
<gene>
    <name evidence="5" type="ORF">ARMSODRAFT_980764</name>
</gene>
<sequence>MGIQECSLSLLQLTPIPLPPARLPSKTMRGDASNEAGGSGGPPQPSAEERQRQAEELAELKLQRLKELKESLEDEQRAYDAHIDYWKLPNKGKAPENQPPNPPVPNARRPLEEREDQWSIPRPPPGRGRPNPVPNPVGIAPDDAAYLGVKPTMIKTPAPYTGAHDDIERFVGDCLAYFEVFASYFTLPSLMVTFAASHLEGPAKDWWVYARADFWAPDQWGNENARFRLPNFEEFVGLLTAQFRDPAIEEVHEKKMYELRMGNGAATTYFQEIIAMHEERQRKWAFDKVQRTSGRDSQPPQKSITAPSQHKAGGATSSTTAKPSGNAPSRDAGTGRWHSVQTTMYKGAGEPMDIGQMRAKGLCFRCRKHGHLSKDCPDKKQYKDVRSMVLSAEEPPSTTKIEEVKETVV</sequence>
<feature type="domain" description="CCHC-type" evidence="4">
    <location>
        <begin position="363"/>
        <end position="378"/>
    </location>
</feature>
<evidence type="ECO:0000313" key="6">
    <source>
        <dbReference type="Proteomes" id="UP000218334"/>
    </source>
</evidence>
<dbReference type="GO" id="GO:0003676">
    <property type="term" value="F:nucleic acid binding"/>
    <property type="evidence" value="ECO:0007669"/>
    <property type="project" value="InterPro"/>
</dbReference>
<dbReference type="EMBL" id="KZ293467">
    <property type="protein sequence ID" value="PBK62296.1"/>
    <property type="molecule type" value="Genomic_DNA"/>
</dbReference>
<feature type="compositionally biased region" description="Polar residues" evidence="3">
    <location>
        <begin position="315"/>
        <end position="327"/>
    </location>
</feature>
<feature type="region of interest" description="Disordered" evidence="3">
    <location>
        <begin position="287"/>
        <end position="337"/>
    </location>
</feature>
<evidence type="ECO:0000259" key="4">
    <source>
        <dbReference type="PROSITE" id="PS50158"/>
    </source>
</evidence>
<keyword evidence="2" id="KW-0479">Metal-binding</keyword>
<proteinExistence type="predicted"/>
<keyword evidence="2" id="KW-0862">Zinc</keyword>
<name>A0A2H3BGW5_9AGAR</name>
<evidence type="ECO:0000256" key="1">
    <source>
        <dbReference type="ARBA" id="ARBA00022664"/>
    </source>
</evidence>
<dbReference type="PROSITE" id="PS50158">
    <property type="entry name" value="ZF_CCHC"/>
    <property type="match status" value="1"/>
</dbReference>
<feature type="compositionally biased region" description="Basic and acidic residues" evidence="3">
    <location>
        <begin position="47"/>
        <end position="58"/>
    </location>
</feature>
<dbReference type="InterPro" id="IPR036875">
    <property type="entry name" value="Znf_CCHC_sf"/>
</dbReference>
<dbReference type="Proteomes" id="UP000218334">
    <property type="component" value="Unassembled WGS sequence"/>
</dbReference>
<evidence type="ECO:0000256" key="2">
    <source>
        <dbReference type="PROSITE-ProRule" id="PRU00047"/>
    </source>
</evidence>
<evidence type="ECO:0000313" key="5">
    <source>
        <dbReference type="EMBL" id="PBK62296.1"/>
    </source>
</evidence>
<keyword evidence="6" id="KW-1185">Reference proteome</keyword>
<dbReference type="AlphaFoldDB" id="A0A2H3BGW5"/>
<accession>A0A2H3BGW5</accession>
<keyword evidence="2" id="KW-0863">Zinc-finger</keyword>
<feature type="compositionally biased region" description="Basic and acidic residues" evidence="3">
    <location>
        <begin position="400"/>
        <end position="409"/>
    </location>
</feature>